<reference evidence="1" key="1">
    <citation type="submission" date="2020-05" db="EMBL/GenBank/DDBJ databases">
        <title>Large-scale comparative analyses of tick genomes elucidate their genetic diversity and vector capacities.</title>
        <authorList>
            <person name="Jia N."/>
            <person name="Wang J."/>
            <person name="Shi W."/>
            <person name="Du L."/>
            <person name="Sun Y."/>
            <person name="Zhan W."/>
            <person name="Jiang J."/>
            <person name="Wang Q."/>
            <person name="Zhang B."/>
            <person name="Ji P."/>
            <person name="Sakyi L.B."/>
            <person name="Cui X."/>
            <person name="Yuan T."/>
            <person name="Jiang B."/>
            <person name="Yang W."/>
            <person name="Lam T.T.-Y."/>
            <person name="Chang Q."/>
            <person name="Ding S."/>
            <person name="Wang X."/>
            <person name="Zhu J."/>
            <person name="Ruan X."/>
            <person name="Zhao L."/>
            <person name="Wei J."/>
            <person name="Que T."/>
            <person name="Du C."/>
            <person name="Cheng J."/>
            <person name="Dai P."/>
            <person name="Han X."/>
            <person name="Huang E."/>
            <person name="Gao Y."/>
            <person name="Liu J."/>
            <person name="Shao H."/>
            <person name="Ye R."/>
            <person name="Li L."/>
            <person name="Wei W."/>
            <person name="Wang X."/>
            <person name="Wang C."/>
            <person name="Yang T."/>
            <person name="Huo Q."/>
            <person name="Li W."/>
            <person name="Guo W."/>
            <person name="Chen H."/>
            <person name="Zhou L."/>
            <person name="Ni X."/>
            <person name="Tian J."/>
            <person name="Zhou Y."/>
            <person name="Sheng Y."/>
            <person name="Liu T."/>
            <person name="Pan Y."/>
            <person name="Xia L."/>
            <person name="Li J."/>
            <person name="Zhao F."/>
            <person name="Cao W."/>
        </authorList>
    </citation>
    <scope>NUCLEOTIDE SEQUENCE</scope>
    <source>
        <strain evidence="1">Dsil-2018</strain>
    </source>
</reference>
<accession>A0ACB8CQV3</accession>
<gene>
    <name evidence="1" type="ORF">HPB49_011282</name>
</gene>
<organism evidence="1 2">
    <name type="scientific">Dermacentor silvarum</name>
    <name type="common">Tick</name>
    <dbReference type="NCBI Taxonomy" id="543639"/>
    <lineage>
        <taxon>Eukaryota</taxon>
        <taxon>Metazoa</taxon>
        <taxon>Ecdysozoa</taxon>
        <taxon>Arthropoda</taxon>
        <taxon>Chelicerata</taxon>
        <taxon>Arachnida</taxon>
        <taxon>Acari</taxon>
        <taxon>Parasitiformes</taxon>
        <taxon>Ixodida</taxon>
        <taxon>Ixodoidea</taxon>
        <taxon>Ixodidae</taxon>
        <taxon>Rhipicephalinae</taxon>
        <taxon>Dermacentor</taxon>
    </lineage>
</organism>
<sequence length="341" mass="37582">MRPEKSQEVKDSSPPFTVEAIARTYFYRHKAYVIVGEASSFALEFVHWMVSRGCRNLLLTASQGALTGYQRLCLHRWQTAGASVVVSEADVSTTHGALQIIEEAEAMGPIGGIFNVSVCHEDSWVANHATEVYQTDYKTRAEGMRHLDEHSRKLCPQLDHFVIFSSVCSGRGTSGRTLSGYVDSILERLCERRVADGFPGVAIQWGAIDEGGLTYEAQRHQAAFEATQPQHIKSSLAVMEKFLNQSHPVVSSLVKAEVTSSSEKKQEKNPLVDSVARILGFQDSSKLNHNINLGELGLDSVMGVQALTVIEKYTGLALSVQGIRTLTLNGLREMSKEQRVN</sequence>
<name>A0ACB8CQV3_DERSI</name>
<comment type="caution">
    <text evidence="1">The sequence shown here is derived from an EMBL/GenBank/DDBJ whole genome shotgun (WGS) entry which is preliminary data.</text>
</comment>
<evidence type="ECO:0000313" key="1">
    <source>
        <dbReference type="EMBL" id="KAH7949481.1"/>
    </source>
</evidence>
<dbReference type="Proteomes" id="UP000821865">
    <property type="component" value="Chromosome 5"/>
</dbReference>
<keyword evidence="2" id="KW-1185">Reference proteome</keyword>
<proteinExistence type="predicted"/>
<dbReference type="EMBL" id="CM023474">
    <property type="protein sequence ID" value="KAH7949481.1"/>
    <property type="molecule type" value="Genomic_DNA"/>
</dbReference>
<evidence type="ECO:0000313" key="2">
    <source>
        <dbReference type="Proteomes" id="UP000821865"/>
    </source>
</evidence>
<protein>
    <submittedName>
        <fullName evidence="1">Uncharacterized protein</fullName>
    </submittedName>
</protein>